<dbReference type="EMBL" id="KB468113">
    <property type="protein sequence ID" value="PCH41069.1"/>
    <property type="molecule type" value="Genomic_DNA"/>
</dbReference>
<evidence type="ECO:0000313" key="3">
    <source>
        <dbReference type="Proteomes" id="UP000218811"/>
    </source>
</evidence>
<accession>A0A2H3JQI2</accession>
<sequence>MSCGVSTQGHVSRPRCARKSWPVPATTTSGRGSRSRMHAPGRKQPLSLHADGGADEVECRCPNFGRPSIRSVRTPPSPRPRWQMALGTQLARTEQIFQWDDLLKCAGCVLQCPRSSPSTDEASGGAASYGWHAASKCDMSIHAKGHSINILPSS</sequence>
<organism evidence="2 3">
    <name type="scientific">Wolfiporia cocos (strain MD-104)</name>
    <name type="common">Brown rot fungus</name>
    <dbReference type="NCBI Taxonomy" id="742152"/>
    <lineage>
        <taxon>Eukaryota</taxon>
        <taxon>Fungi</taxon>
        <taxon>Dikarya</taxon>
        <taxon>Basidiomycota</taxon>
        <taxon>Agaricomycotina</taxon>
        <taxon>Agaricomycetes</taxon>
        <taxon>Polyporales</taxon>
        <taxon>Phaeolaceae</taxon>
        <taxon>Wolfiporia</taxon>
    </lineage>
</organism>
<dbReference type="AlphaFoldDB" id="A0A2H3JQI2"/>
<dbReference type="Proteomes" id="UP000218811">
    <property type="component" value="Unassembled WGS sequence"/>
</dbReference>
<evidence type="ECO:0000256" key="1">
    <source>
        <dbReference type="SAM" id="MobiDB-lite"/>
    </source>
</evidence>
<protein>
    <submittedName>
        <fullName evidence="2">Uncharacterized protein</fullName>
    </submittedName>
</protein>
<reference evidence="2 3" key="1">
    <citation type="journal article" date="2012" name="Science">
        <title>The Paleozoic origin of enzymatic lignin decomposition reconstructed from 31 fungal genomes.</title>
        <authorList>
            <person name="Floudas D."/>
            <person name="Binder M."/>
            <person name="Riley R."/>
            <person name="Barry K."/>
            <person name="Blanchette R.A."/>
            <person name="Henrissat B."/>
            <person name="Martinez A.T."/>
            <person name="Otillar R."/>
            <person name="Spatafora J.W."/>
            <person name="Yadav J.S."/>
            <person name="Aerts A."/>
            <person name="Benoit I."/>
            <person name="Boyd A."/>
            <person name="Carlson A."/>
            <person name="Copeland A."/>
            <person name="Coutinho P.M."/>
            <person name="de Vries R.P."/>
            <person name="Ferreira P."/>
            <person name="Findley K."/>
            <person name="Foster B."/>
            <person name="Gaskell J."/>
            <person name="Glotzer D."/>
            <person name="Gorecki P."/>
            <person name="Heitman J."/>
            <person name="Hesse C."/>
            <person name="Hori C."/>
            <person name="Igarashi K."/>
            <person name="Jurgens J.A."/>
            <person name="Kallen N."/>
            <person name="Kersten P."/>
            <person name="Kohler A."/>
            <person name="Kuees U."/>
            <person name="Kumar T.K.A."/>
            <person name="Kuo A."/>
            <person name="LaButti K."/>
            <person name="Larrondo L.F."/>
            <person name="Lindquist E."/>
            <person name="Ling A."/>
            <person name="Lombard V."/>
            <person name="Lucas S."/>
            <person name="Lundell T."/>
            <person name="Martin R."/>
            <person name="McLaughlin D.J."/>
            <person name="Morgenstern I."/>
            <person name="Morin E."/>
            <person name="Murat C."/>
            <person name="Nagy L.G."/>
            <person name="Nolan M."/>
            <person name="Ohm R.A."/>
            <person name="Patyshakuliyeva A."/>
            <person name="Rokas A."/>
            <person name="Ruiz-Duenas F.J."/>
            <person name="Sabat G."/>
            <person name="Salamov A."/>
            <person name="Samejima M."/>
            <person name="Schmutz J."/>
            <person name="Slot J.C."/>
            <person name="St John F."/>
            <person name="Stenlid J."/>
            <person name="Sun H."/>
            <person name="Sun S."/>
            <person name="Syed K."/>
            <person name="Tsang A."/>
            <person name="Wiebenga A."/>
            <person name="Young D."/>
            <person name="Pisabarro A."/>
            <person name="Eastwood D.C."/>
            <person name="Martin F."/>
            <person name="Cullen D."/>
            <person name="Grigoriev I.V."/>
            <person name="Hibbett D.S."/>
        </authorList>
    </citation>
    <scope>NUCLEOTIDE SEQUENCE [LARGE SCALE GENOMIC DNA]</scope>
    <source>
        <strain evidence="2 3">MD-104</strain>
    </source>
</reference>
<keyword evidence="3" id="KW-1185">Reference proteome</keyword>
<feature type="region of interest" description="Disordered" evidence="1">
    <location>
        <begin position="1"/>
        <end position="50"/>
    </location>
</feature>
<evidence type="ECO:0000313" key="2">
    <source>
        <dbReference type="EMBL" id="PCH41069.1"/>
    </source>
</evidence>
<name>A0A2H3JQI2_WOLCO</name>
<feature type="compositionally biased region" description="Polar residues" evidence="1">
    <location>
        <begin position="1"/>
        <end position="10"/>
    </location>
</feature>
<proteinExistence type="predicted"/>
<gene>
    <name evidence="2" type="ORF">WOLCODRAFT_24469</name>
</gene>